<accession>A0ABV6G4J1</accession>
<dbReference type="Proteomes" id="UP001589814">
    <property type="component" value="Unassembled WGS sequence"/>
</dbReference>
<feature type="compositionally biased region" description="Polar residues" evidence="1">
    <location>
        <begin position="211"/>
        <end position="220"/>
    </location>
</feature>
<keyword evidence="3" id="KW-1185">Reference proteome</keyword>
<evidence type="ECO:0000256" key="1">
    <source>
        <dbReference type="SAM" id="MobiDB-lite"/>
    </source>
</evidence>
<gene>
    <name evidence="2" type="ORF">ACFFHW_11410</name>
</gene>
<name>A0ABV6G4J1_9GAMM</name>
<organism evidence="2 3">
    <name type="scientific">Kushneria aurantia</name>
    <dbReference type="NCBI Taxonomy" id="504092"/>
    <lineage>
        <taxon>Bacteria</taxon>
        <taxon>Pseudomonadati</taxon>
        <taxon>Pseudomonadota</taxon>
        <taxon>Gammaproteobacteria</taxon>
        <taxon>Oceanospirillales</taxon>
        <taxon>Halomonadaceae</taxon>
        <taxon>Kushneria</taxon>
    </lineage>
</organism>
<proteinExistence type="predicted"/>
<reference evidence="2 3" key="1">
    <citation type="submission" date="2024-09" db="EMBL/GenBank/DDBJ databases">
        <authorList>
            <person name="Sun Q."/>
            <person name="Mori K."/>
        </authorList>
    </citation>
    <scope>NUCLEOTIDE SEQUENCE [LARGE SCALE GENOMIC DNA]</scope>
    <source>
        <strain evidence="2 3">CCM 7415</strain>
    </source>
</reference>
<feature type="compositionally biased region" description="Low complexity" evidence="1">
    <location>
        <begin position="223"/>
        <end position="245"/>
    </location>
</feature>
<sequence>MANPYFDNRDESQRFQPGTIAEAEAVDEKFDRVATGFEAVRIDTDRALKLPAEPGVSREITATALQRRSRVVGFDSEGGLALISGFAWRGDWAANTEYFVNDVVVRPTSKNWYVCRERHVSGAIFGITYWSLALDYDSVRSKLESGLQPLVTTATNAAQTATTRAAQTAQDRSATGADRTAVEQDRQTAAKAAQTATTRAAQTAQDRNATSADRNATAQDRQAAASSESAASASASTASQSAAAAENARQKSRQWADASTGTEIEPGRYSARHWADAARDTTINGVSITELKPGALTTLGDYPSVDNDGSPAVRNAPDDIRGELLASNPAALLRYDLQVNTTYQGNGTSTVDIDVSEGPQVVVVGNSVLRTVRLNKPPLGRSILVIVYAEGAGGLSFSQLPSPTYWSGGELPETGQQWTQYLLWWSGATWRGNVGMKQ</sequence>
<feature type="region of interest" description="Disordered" evidence="1">
    <location>
        <begin position="162"/>
        <end position="267"/>
    </location>
</feature>
<dbReference type="EMBL" id="JBHLVX010000043">
    <property type="protein sequence ID" value="MFC0268579.1"/>
    <property type="molecule type" value="Genomic_DNA"/>
</dbReference>
<evidence type="ECO:0000313" key="3">
    <source>
        <dbReference type="Proteomes" id="UP001589814"/>
    </source>
</evidence>
<feature type="compositionally biased region" description="Low complexity" evidence="1">
    <location>
        <begin position="162"/>
        <end position="175"/>
    </location>
</feature>
<comment type="caution">
    <text evidence="2">The sequence shown here is derived from an EMBL/GenBank/DDBJ whole genome shotgun (WGS) entry which is preliminary data.</text>
</comment>
<evidence type="ECO:0000313" key="2">
    <source>
        <dbReference type="EMBL" id="MFC0268579.1"/>
    </source>
</evidence>
<feature type="compositionally biased region" description="Low complexity" evidence="1">
    <location>
        <begin position="189"/>
        <end position="210"/>
    </location>
</feature>
<protein>
    <submittedName>
        <fullName evidence="2">Uncharacterized protein</fullName>
    </submittedName>
</protein>
<dbReference type="RefSeq" id="WP_019950184.1">
    <property type="nucleotide sequence ID" value="NZ_JBHLVX010000043.1"/>
</dbReference>